<feature type="transmembrane region" description="Helical" evidence="7">
    <location>
        <begin position="13"/>
        <end position="32"/>
    </location>
</feature>
<feature type="transmembrane region" description="Helical" evidence="7">
    <location>
        <begin position="507"/>
        <end position="525"/>
    </location>
</feature>
<feature type="transmembrane region" description="Helical" evidence="7">
    <location>
        <begin position="273"/>
        <end position="300"/>
    </location>
</feature>
<dbReference type="Gene3D" id="1.20.1730.10">
    <property type="entry name" value="Sodium/glucose cotransporter"/>
    <property type="match status" value="1"/>
</dbReference>
<feature type="transmembrane region" description="Helical" evidence="7">
    <location>
        <begin position="127"/>
        <end position="148"/>
    </location>
</feature>
<feature type="transmembrane region" description="Helical" evidence="7">
    <location>
        <begin position="85"/>
        <end position="106"/>
    </location>
</feature>
<dbReference type="Proteomes" id="UP000192610">
    <property type="component" value="Unassembled WGS sequence"/>
</dbReference>
<keyword evidence="3 7" id="KW-0812">Transmembrane</keyword>
<feature type="transmembrane region" description="Helical" evidence="7">
    <location>
        <begin position="320"/>
        <end position="348"/>
    </location>
</feature>
<feature type="transmembrane region" description="Helical" evidence="7">
    <location>
        <begin position="428"/>
        <end position="450"/>
    </location>
</feature>
<dbReference type="InterPro" id="IPR038377">
    <property type="entry name" value="Na/Glc_symporter_sf"/>
</dbReference>
<comment type="subcellular location">
    <subcellularLocation>
        <location evidence="1">Membrane</location>
        <topology evidence="1">Multi-pass membrane protein</topology>
    </subcellularLocation>
</comment>
<dbReference type="InterPro" id="IPR001734">
    <property type="entry name" value="Na/solute_symporter"/>
</dbReference>
<evidence type="ECO:0000256" key="2">
    <source>
        <dbReference type="ARBA" id="ARBA00006434"/>
    </source>
</evidence>
<dbReference type="NCBIfam" id="TIGR00813">
    <property type="entry name" value="sss"/>
    <property type="match status" value="1"/>
</dbReference>
<keyword evidence="5 7" id="KW-0472">Membrane</keyword>
<feature type="transmembrane region" description="Helical" evidence="7">
    <location>
        <begin position="369"/>
        <end position="388"/>
    </location>
</feature>
<evidence type="ECO:0000256" key="6">
    <source>
        <dbReference type="RuleBase" id="RU362091"/>
    </source>
</evidence>
<evidence type="ECO:0000256" key="1">
    <source>
        <dbReference type="ARBA" id="ARBA00004141"/>
    </source>
</evidence>
<dbReference type="RefSeq" id="WP_081204802.1">
    <property type="nucleotide sequence ID" value="NZ_FOCZ01000004.1"/>
</dbReference>
<organism evidence="8 9">
    <name type="scientific">Niastella yeongjuensis</name>
    <dbReference type="NCBI Taxonomy" id="354355"/>
    <lineage>
        <taxon>Bacteria</taxon>
        <taxon>Pseudomonadati</taxon>
        <taxon>Bacteroidota</taxon>
        <taxon>Chitinophagia</taxon>
        <taxon>Chitinophagales</taxon>
        <taxon>Chitinophagaceae</taxon>
        <taxon>Niastella</taxon>
    </lineage>
</organism>
<reference evidence="9" key="1">
    <citation type="submission" date="2016-04" db="EMBL/GenBank/DDBJ databases">
        <authorList>
            <person name="Chen L."/>
            <person name="Zhuang W."/>
            <person name="Wang G."/>
        </authorList>
    </citation>
    <scope>NUCLEOTIDE SEQUENCE [LARGE SCALE GENOMIC DNA]</scope>
    <source>
        <strain evidence="9">17621</strain>
    </source>
</reference>
<evidence type="ECO:0000313" key="8">
    <source>
        <dbReference type="EMBL" id="OQP38794.1"/>
    </source>
</evidence>
<protein>
    <submittedName>
        <fullName evidence="8">Na+/glucose cotransporter</fullName>
    </submittedName>
</protein>
<dbReference type="PANTHER" id="PTHR11819">
    <property type="entry name" value="SOLUTE CARRIER FAMILY 5"/>
    <property type="match status" value="1"/>
</dbReference>
<evidence type="ECO:0000256" key="7">
    <source>
        <dbReference type="SAM" id="Phobius"/>
    </source>
</evidence>
<sequence>MKAIYNLLQPVDFVVVAIYLAILIGIGLWVSFGQRKNKDQNLFLADKSLGWASIGFTMWGTNVGPSMLVASASAGYLSGIVSGNFAWYAFVFILMLAVVFAPRYLGANVSTLPEFLGKRFGENTRNILAWYTLITILISWLSLGLFAGGVLIRQLLGLDMWLSVIVMVVVSTLFVIAGGLKTIAYTSVFQMLLLIAVSLLLVVLGVSKAGGLHAIYEKTPAHFWNLFQPNSDTSYPWLPILLGYPVMGVWFFCTEQSMVQSVLGAKSLKQGQLGANFIGWLKILDVPLFILPGIICYVLYPNINPDEAYLTMVTNLFPAGLKGLIIVVLVACLISTIGASLNSVSTVFTMDIYVKKYNAQATNREIIRVGRIITVAGAIISVAVALAIDMIKGLDLFNVFQSVLGFLAPPMTVAFLFGVLWKKTTPRAINCVLTIGTAFCLLIGILYLWVYPSKTYTVWPHFMLLSFYLFLVLSAMTILISVFDKKGALQLQQATYFKSLAKPDKQVWVMWGVLVAVMLGLYIFFNGH</sequence>
<keyword evidence="9" id="KW-1185">Reference proteome</keyword>
<proteinExistence type="inferred from homology"/>
<dbReference type="CDD" id="cd10329">
    <property type="entry name" value="SLC5sbd_SGLT1-like"/>
    <property type="match status" value="1"/>
</dbReference>
<dbReference type="PANTHER" id="PTHR11819:SF195">
    <property type="entry name" value="SODIUM_GLUCOSE COTRANSPORTER 4"/>
    <property type="match status" value="1"/>
</dbReference>
<dbReference type="GO" id="GO:0005412">
    <property type="term" value="F:D-glucose:sodium symporter activity"/>
    <property type="evidence" value="ECO:0007669"/>
    <property type="project" value="TreeGrafter"/>
</dbReference>
<evidence type="ECO:0000256" key="5">
    <source>
        <dbReference type="ARBA" id="ARBA00023136"/>
    </source>
</evidence>
<evidence type="ECO:0000313" key="9">
    <source>
        <dbReference type="Proteomes" id="UP000192610"/>
    </source>
</evidence>
<comment type="similarity">
    <text evidence="2 6">Belongs to the sodium:solute symporter (SSF) (TC 2.A.21) family.</text>
</comment>
<name>A0A1V9DYF6_9BACT</name>
<feature type="transmembrane region" description="Helical" evidence="7">
    <location>
        <begin position="53"/>
        <end position="79"/>
    </location>
</feature>
<dbReference type="OrthoDB" id="9814523at2"/>
<dbReference type="PROSITE" id="PS50283">
    <property type="entry name" value="NA_SOLUT_SYMP_3"/>
    <property type="match status" value="1"/>
</dbReference>
<feature type="transmembrane region" description="Helical" evidence="7">
    <location>
        <begin position="462"/>
        <end position="483"/>
    </location>
</feature>
<feature type="transmembrane region" description="Helical" evidence="7">
    <location>
        <begin position="400"/>
        <end position="421"/>
    </location>
</feature>
<evidence type="ECO:0000256" key="4">
    <source>
        <dbReference type="ARBA" id="ARBA00022989"/>
    </source>
</evidence>
<dbReference type="EMBL" id="LVXG01000082">
    <property type="protein sequence ID" value="OQP38794.1"/>
    <property type="molecule type" value="Genomic_DNA"/>
</dbReference>
<dbReference type="GO" id="GO:0005886">
    <property type="term" value="C:plasma membrane"/>
    <property type="evidence" value="ECO:0007669"/>
    <property type="project" value="TreeGrafter"/>
</dbReference>
<dbReference type="STRING" id="354355.SAMN05660816_02614"/>
<dbReference type="Pfam" id="PF00474">
    <property type="entry name" value="SSF"/>
    <property type="match status" value="1"/>
</dbReference>
<evidence type="ECO:0000256" key="3">
    <source>
        <dbReference type="ARBA" id="ARBA00022692"/>
    </source>
</evidence>
<feature type="transmembrane region" description="Helical" evidence="7">
    <location>
        <begin position="192"/>
        <end position="215"/>
    </location>
</feature>
<keyword evidence="4 7" id="KW-1133">Transmembrane helix</keyword>
<accession>A0A1V9DYF6</accession>
<comment type="caution">
    <text evidence="8">The sequence shown here is derived from an EMBL/GenBank/DDBJ whole genome shotgun (WGS) entry which is preliminary data.</text>
</comment>
<dbReference type="AlphaFoldDB" id="A0A1V9DYF6"/>
<feature type="transmembrane region" description="Helical" evidence="7">
    <location>
        <begin position="160"/>
        <end position="180"/>
    </location>
</feature>
<gene>
    <name evidence="8" type="ORF">A4H97_18945</name>
</gene>
<feature type="transmembrane region" description="Helical" evidence="7">
    <location>
        <begin position="235"/>
        <end position="253"/>
    </location>
</feature>